<dbReference type="Proteomes" id="UP000759537">
    <property type="component" value="Unassembled WGS sequence"/>
</dbReference>
<feature type="region of interest" description="Disordered" evidence="1">
    <location>
        <begin position="663"/>
        <end position="743"/>
    </location>
</feature>
<dbReference type="AlphaFoldDB" id="A0A9P5MYP7"/>
<evidence type="ECO:0000313" key="2">
    <source>
        <dbReference type="EMBL" id="KAF8481864.1"/>
    </source>
</evidence>
<accession>A0A9P5MYP7</accession>
<feature type="region of interest" description="Disordered" evidence="1">
    <location>
        <begin position="562"/>
        <end position="647"/>
    </location>
</feature>
<feature type="region of interest" description="Disordered" evidence="1">
    <location>
        <begin position="376"/>
        <end position="401"/>
    </location>
</feature>
<feature type="compositionally biased region" description="Polar residues" evidence="1">
    <location>
        <begin position="522"/>
        <end position="531"/>
    </location>
</feature>
<evidence type="ECO:0000256" key="1">
    <source>
        <dbReference type="SAM" id="MobiDB-lite"/>
    </source>
</evidence>
<protein>
    <submittedName>
        <fullName evidence="2">Uncharacterized protein</fullName>
    </submittedName>
</protein>
<dbReference type="EMBL" id="WHVB01000006">
    <property type="protein sequence ID" value="KAF8481864.1"/>
    <property type="molecule type" value="Genomic_DNA"/>
</dbReference>
<comment type="caution">
    <text evidence="2">The sequence shown here is derived from an EMBL/GenBank/DDBJ whole genome shotgun (WGS) entry which is preliminary data.</text>
</comment>
<feature type="compositionally biased region" description="Low complexity" evidence="1">
    <location>
        <begin position="496"/>
        <end position="510"/>
    </location>
</feature>
<sequence length="797" mass="87474">MASGVIYAPSTAFSTSTWEYDGHPYDDRRPEYTPYPSSRPLPVPSQQQQVHQGWIPPSRSSTGSYMDPHSLVSPAPLRRSLANDPAFATDPSINPEHWYIRADVQSTAPFPSHSHSGLDLPHGFVPQSGPDPNTSPRGHSYHEETQPVYFVPPSISPSSSASDSSANSSVVRHPRSSVRNSDYGHEHSDSPFRSFPSMEVQHTLPDEGQSHPRQSKHRPKRRSPHSSQPAMDHMEASGTIIPSTVDNPTDGVPRTVMSSMTIPSPPDLSEHPKDSRVRTSSRPTPPDLDPIDELDETNPYGFNVHHRGPYEAVSAILNETNPVDSPLLRVKGIQQQVSSARVRPSRHAKSEPTANPMSLNLQPGQILSNSIYQPTQPSHFPPEFSRGAHPPSHGIRAPRGPVELTTAGHETATTGPPLRRNQTLPAASLAHSPPGQSYQVSPPVTSEVIPYQRPYPTDSNVHQPNPPPYRPVDSVPSRSSGRRRTSQMSRHLSELPYASPPSHSYPSQSAGVDYDTTRHSPYVNTSNTGPPSQIAPVPSIAPPETPTTPVLEQRFSHTLYLTNPDETTGTFDHRTHGPPLPTAPEMVHPSGERRSDRPRRSHHASLYGGQPTAGTRLTDSENRRRSAPRGSPPNAAPTSEQDSPRRYELPSQTVAAINAQYVGKAPSTSSSSRTSSSLAPRHVPKRLVMPTPLARTAESPSPMPPAAAAFSRANTGRPGQVLRKRDPRGSMHQPQRTQSFPPQTVKSGIFSMFKFGKGSKSVVREVRMMEQPKVEMSEKGQRRVRIREEPRKLSKRR</sequence>
<feature type="compositionally biased region" description="Basic and acidic residues" evidence="1">
    <location>
        <begin position="268"/>
        <end position="277"/>
    </location>
</feature>
<feature type="compositionally biased region" description="Polar residues" evidence="1">
    <location>
        <begin position="732"/>
        <end position="743"/>
    </location>
</feature>
<evidence type="ECO:0000313" key="3">
    <source>
        <dbReference type="Proteomes" id="UP000759537"/>
    </source>
</evidence>
<feature type="compositionally biased region" description="Low complexity" evidence="1">
    <location>
        <begin position="152"/>
        <end position="181"/>
    </location>
</feature>
<feature type="compositionally biased region" description="Low complexity" evidence="1">
    <location>
        <begin position="667"/>
        <end position="677"/>
    </location>
</feature>
<reference evidence="2" key="1">
    <citation type="submission" date="2019-10" db="EMBL/GenBank/DDBJ databases">
        <authorList>
            <consortium name="DOE Joint Genome Institute"/>
            <person name="Kuo A."/>
            <person name="Miyauchi S."/>
            <person name="Kiss E."/>
            <person name="Drula E."/>
            <person name="Kohler A."/>
            <person name="Sanchez-Garcia M."/>
            <person name="Andreopoulos B."/>
            <person name="Barry K.W."/>
            <person name="Bonito G."/>
            <person name="Buee M."/>
            <person name="Carver A."/>
            <person name="Chen C."/>
            <person name="Cichocki N."/>
            <person name="Clum A."/>
            <person name="Culley D."/>
            <person name="Crous P.W."/>
            <person name="Fauchery L."/>
            <person name="Girlanda M."/>
            <person name="Hayes R."/>
            <person name="Keri Z."/>
            <person name="LaButti K."/>
            <person name="Lipzen A."/>
            <person name="Lombard V."/>
            <person name="Magnuson J."/>
            <person name="Maillard F."/>
            <person name="Morin E."/>
            <person name="Murat C."/>
            <person name="Nolan M."/>
            <person name="Ohm R."/>
            <person name="Pangilinan J."/>
            <person name="Pereira M."/>
            <person name="Perotto S."/>
            <person name="Peter M."/>
            <person name="Riley R."/>
            <person name="Sitrit Y."/>
            <person name="Stielow B."/>
            <person name="Szollosi G."/>
            <person name="Zifcakova L."/>
            <person name="Stursova M."/>
            <person name="Spatafora J.W."/>
            <person name="Tedersoo L."/>
            <person name="Vaario L.-M."/>
            <person name="Yamada A."/>
            <person name="Yan M."/>
            <person name="Wang P."/>
            <person name="Xu J."/>
            <person name="Bruns T."/>
            <person name="Baldrian P."/>
            <person name="Vilgalys R."/>
            <person name="Henrissat B."/>
            <person name="Grigoriev I.V."/>
            <person name="Hibbett D."/>
            <person name="Nagy L.G."/>
            <person name="Martin F.M."/>
        </authorList>
    </citation>
    <scope>NUCLEOTIDE SEQUENCE</scope>
    <source>
        <strain evidence="2">Prilba</strain>
    </source>
</reference>
<feature type="compositionally biased region" description="Basic and acidic residues" evidence="1">
    <location>
        <begin position="20"/>
        <end position="31"/>
    </location>
</feature>
<feature type="region of interest" description="Disordered" evidence="1">
    <location>
        <begin position="448"/>
        <end position="549"/>
    </location>
</feature>
<dbReference type="OrthoDB" id="2684446at2759"/>
<feature type="region of interest" description="Disordered" evidence="1">
    <location>
        <begin position="15"/>
        <end position="93"/>
    </location>
</feature>
<gene>
    <name evidence="2" type="ORF">DFH94DRAFT_411273</name>
</gene>
<keyword evidence="3" id="KW-1185">Reference proteome</keyword>
<organism evidence="2 3">
    <name type="scientific">Russula ochroleuca</name>
    <dbReference type="NCBI Taxonomy" id="152965"/>
    <lineage>
        <taxon>Eukaryota</taxon>
        <taxon>Fungi</taxon>
        <taxon>Dikarya</taxon>
        <taxon>Basidiomycota</taxon>
        <taxon>Agaricomycotina</taxon>
        <taxon>Agaricomycetes</taxon>
        <taxon>Russulales</taxon>
        <taxon>Russulaceae</taxon>
        <taxon>Russula</taxon>
    </lineage>
</organism>
<feature type="region of interest" description="Disordered" evidence="1">
    <location>
        <begin position="336"/>
        <end position="360"/>
    </location>
</feature>
<feature type="region of interest" description="Disordered" evidence="1">
    <location>
        <begin position="773"/>
        <end position="797"/>
    </location>
</feature>
<feature type="compositionally biased region" description="Basic residues" evidence="1">
    <location>
        <begin position="213"/>
        <end position="224"/>
    </location>
</feature>
<feature type="region of interest" description="Disordered" evidence="1">
    <location>
        <begin position="108"/>
        <end position="303"/>
    </location>
</feature>
<name>A0A9P5MYP7_9AGAM</name>
<reference evidence="2" key="2">
    <citation type="journal article" date="2020" name="Nat. Commun.">
        <title>Large-scale genome sequencing of mycorrhizal fungi provides insights into the early evolution of symbiotic traits.</title>
        <authorList>
            <person name="Miyauchi S."/>
            <person name="Kiss E."/>
            <person name="Kuo A."/>
            <person name="Drula E."/>
            <person name="Kohler A."/>
            <person name="Sanchez-Garcia M."/>
            <person name="Morin E."/>
            <person name="Andreopoulos B."/>
            <person name="Barry K.W."/>
            <person name="Bonito G."/>
            <person name="Buee M."/>
            <person name="Carver A."/>
            <person name="Chen C."/>
            <person name="Cichocki N."/>
            <person name="Clum A."/>
            <person name="Culley D."/>
            <person name="Crous P.W."/>
            <person name="Fauchery L."/>
            <person name="Girlanda M."/>
            <person name="Hayes R.D."/>
            <person name="Keri Z."/>
            <person name="LaButti K."/>
            <person name="Lipzen A."/>
            <person name="Lombard V."/>
            <person name="Magnuson J."/>
            <person name="Maillard F."/>
            <person name="Murat C."/>
            <person name="Nolan M."/>
            <person name="Ohm R.A."/>
            <person name="Pangilinan J."/>
            <person name="Pereira M.F."/>
            <person name="Perotto S."/>
            <person name="Peter M."/>
            <person name="Pfister S."/>
            <person name="Riley R."/>
            <person name="Sitrit Y."/>
            <person name="Stielow J.B."/>
            <person name="Szollosi G."/>
            <person name="Zifcakova L."/>
            <person name="Stursova M."/>
            <person name="Spatafora J.W."/>
            <person name="Tedersoo L."/>
            <person name="Vaario L.M."/>
            <person name="Yamada A."/>
            <person name="Yan M."/>
            <person name="Wang P."/>
            <person name="Xu J."/>
            <person name="Bruns T."/>
            <person name="Baldrian P."/>
            <person name="Vilgalys R."/>
            <person name="Dunand C."/>
            <person name="Henrissat B."/>
            <person name="Grigoriev I.V."/>
            <person name="Hibbett D."/>
            <person name="Nagy L.G."/>
            <person name="Martin F.M."/>
        </authorList>
    </citation>
    <scope>NUCLEOTIDE SEQUENCE</scope>
    <source>
        <strain evidence="2">Prilba</strain>
    </source>
</reference>
<proteinExistence type="predicted"/>